<protein>
    <submittedName>
        <fullName evidence="1">Uncharacterized protein</fullName>
    </submittedName>
</protein>
<organism evidence="1 2">
    <name type="scientific">Brassica cretica</name>
    <name type="common">Mustard</name>
    <dbReference type="NCBI Taxonomy" id="69181"/>
    <lineage>
        <taxon>Eukaryota</taxon>
        <taxon>Viridiplantae</taxon>
        <taxon>Streptophyta</taxon>
        <taxon>Embryophyta</taxon>
        <taxon>Tracheophyta</taxon>
        <taxon>Spermatophyta</taxon>
        <taxon>Magnoliopsida</taxon>
        <taxon>eudicotyledons</taxon>
        <taxon>Gunneridae</taxon>
        <taxon>Pentapetalae</taxon>
        <taxon>rosids</taxon>
        <taxon>malvids</taxon>
        <taxon>Brassicales</taxon>
        <taxon>Brassicaceae</taxon>
        <taxon>Brassiceae</taxon>
        <taxon>Brassica</taxon>
    </lineage>
</organism>
<dbReference type="EMBL" id="QGKW02000007">
    <property type="protein sequence ID" value="KAF2618111.1"/>
    <property type="molecule type" value="Genomic_DNA"/>
</dbReference>
<gene>
    <name evidence="1" type="ORF">F2Q68_00039609</name>
</gene>
<name>A0A8S9MJM7_BRACR</name>
<dbReference type="AlphaFoldDB" id="A0A8S9MJM7"/>
<accession>A0A8S9MJM7</accession>
<proteinExistence type="predicted"/>
<evidence type="ECO:0000313" key="2">
    <source>
        <dbReference type="Proteomes" id="UP000712281"/>
    </source>
</evidence>
<dbReference type="Proteomes" id="UP000712281">
    <property type="component" value="Unassembled WGS sequence"/>
</dbReference>
<sequence length="330" mass="37276">MAVRNLTMQRALNERREALGMPIRNPEDADPDRSHPSTATDYFDNIFSSLSTFTAIELGLLFSQLFLFVPIEDFLLFCHWFVERRAFPSESASGPPWMSVDVLISIVGDIARIQVDVLDSVVLRSLHGRRRTFRVSLFDGRFLARVLTRTSFLRGSRPVEWGCEVESFPADFSGSAGADCSSPCRLSFNFFGQGAHELIMFFRPFFVGREQRETNRERERRVRTRRLGQTAVSSLRWWPRCCLIHCYSVCSDHDRIAIGFTEGRCFGIKGLERRRQELSGAVNGCIALERDTGETGSGALNMAIVLSVPDGWLETKPSLFVYLGHVGMVG</sequence>
<evidence type="ECO:0000313" key="1">
    <source>
        <dbReference type="EMBL" id="KAF2618111.1"/>
    </source>
</evidence>
<comment type="caution">
    <text evidence="1">The sequence shown here is derived from an EMBL/GenBank/DDBJ whole genome shotgun (WGS) entry which is preliminary data.</text>
</comment>
<reference evidence="1" key="1">
    <citation type="submission" date="2019-12" db="EMBL/GenBank/DDBJ databases">
        <title>Genome sequencing and annotation of Brassica cretica.</title>
        <authorList>
            <person name="Studholme D.J."/>
            <person name="Sarris P.F."/>
        </authorList>
    </citation>
    <scope>NUCLEOTIDE SEQUENCE</scope>
    <source>
        <strain evidence="1">PFS-001/15</strain>
        <tissue evidence="1">Leaf</tissue>
    </source>
</reference>